<gene>
    <name evidence="3" type="ORF">HINF_LOCUS36656</name>
    <name evidence="4" type="ORF">HINF_LOCUS42356</name>
</gene>
<organism evidence="3">
    <name type="scientific">Hexamita inflata</name>
    <dbReference type="NCBI Taxonomy" id="28002"/>
    <lineage>
        <taxon>Eukaryota</taxon>
        <taxon>Metamonada</taxon>
        <taxon>Diplomonadida</taxon>
        <taxon>Hexamitidae</taxon>
        <taxon>Hexamitinae</taxon>
        <taxon>Hexamita</taxon>
    </lineage>
</organism>
<keyword evidence="5" id="KW-1185">Reference proteome</keyword>
<dbReference type="EMBL" id="CATOUU010000792">
    <property type="protein sequence ID" value="CAI9949011.1"/>
    <property type="molecule type" value="Genomic_DNA"/>
</dbReference>
<feature type="domain" description="RING-type" evidence="2">
    <location>
        <begin position="169"/>
        <end position="210"/>
    </location>
</feature>
<comment type="caution">
    <text evidence="3">The sequence shown here is derived from an EMBL/GenBank/DDBJ whole genome shotgun (WGS) entry which is preliminary data.</text>
</comment>
<evidence type="ECO:0000256" key="1">
    <source>
        <dbReference type="PROSITE-ProRule" id="PRU00175"/>
    </source>
</evidence>
<dbReference type="PROSITE" id="PS50089">
    <property type="entry name" value="ZF_RING_2"/>
    <property type="match status" value="1"/>
</dbReference>
<reference evidence="4 5" key="2">
    <citation type="submission" date="2024-07" db="EMBL/GenBank/DDBJ databases">
        <authorList>
            <person name="Akdeniz Z."/>
        </authorList>
    </citation>
    <scope>NUCLEOTIDE SEQUENCE [LARGE SCALE GENOMIC DNA]</scope>
</reference>
<protein>
    <submittedName>
        <fullName evidence="3">CHY zinc finger domain-containing protein</fullName>
    </submittedName>
    <submittedName>
        <fullName evidence="4">CHY_zinc finger domain-containing protein</fullName>
    </submittedName>
</protein>
<dbReference type="InterPro" id="IPR013083">
    <property type="entry name" value="Znf_RING/FYVE/PHD"/>
</dbReference>
<evidence type="ECO:0000313" key="3">
    <source>
        <dbReference type="EMBL" id="CAI9949011.1"/>
    </source>
</evidence>
<dbReference type="SUPFAM" id="SSF161219">
    <property type="entry name" value="CHY zinc finger-like"/>
    <property type="match status" value="1"/>
</dbReference>
<dbReference type="EMBL" id="CAXDID020000172">
    <property type="protein sequence ID" value="CAL6047743.1"/>
    <property type="molecule type" value="Genomic_DNA"/>
</dbReference>
<dbReference type="SUPFAM" id="SSF57850">
    <property type="entry name" value="RING/U-box"/>
    <property type="match status" value="1"/>
</dbReference>
<dbReference type="Gene3D" id="3.30.40.10">
    <property type="entry name" value="Zinc/RING finger domain, C3HC4 (zinc finger)"/>
    <property type="match status" value="1"/>
</dbReference>
<dbReference type="InterPro" id="IPR001841">
    <property type="entry name" value="Znf_RING"/>
</dbReference>
<accession>A0AA86Q1P1</accession>
<dbReference type="Proteomes" id="UP001642409">
    <property type="component" value="Unassembled WGS sequence"/>
</dbReference>
<dbReference type="AlphaFoldDB" id="A0AA86Q1P1"/>
<evidence type="ECO:0000313" key="4">
    <source>
        <dbReference type="EMBL" id="CAL6047743.1"/>
    </source>
</evidence>
<sequence>MIKAVRATLTHCGKNIYSEIIYPFNNQTKFIQTAKQMWLLPEVGLLFPLKYFQKNTSFNDLVNNFNDKIRNYQVHHNWKKYINPDKAVHFTYDISEVFGCDHTLSNYNVYCQSCEKWYACAACHDCDHDMVVSKYRCLNCEFNSKSFTSNCPECKINWKKQDFTSDLSCGICQGQIFDMSISLHCGHAFHSLCVERLYIQDELLNCPICREQQLKPVDLIRNQVKFCAQLVKPDTKSAQFKCKHCEFVFTQHIFENVSNICPKCDYLADQYNDESQIHCYGRFVPIISEQVVLDHFVSKYSSELTQYQIKCKELFQTTPELVDLLIYKCVLRSFEGELDIRPLRIAQCLKMDKNFEEIDKIVAVCKNDL</sequence>
<dbReference type="GO" id="GO:0008270">
    <property type="term" value="F:zinc ion binding"/>
    <property type="evidence" value="ECO:0007669"/>
    <property type="project" value="UniProtKB-KW"/>
</dbReference>
<evidence type="ECO:0000259" key="2">
    <source>
        <dbReference type="PROSITE" id="PS50089"/>
    </source>
</evidence>
<keyword evidence="1" id="KW-0863">Zinc-finger</keyword>
<keyword evidence="1" id="KW-0862">Zinc</keyword>
<proteinExistence type="predicted"/>
<name>A0AA86Q1P1_9EUKA</name>
<dbReference type="SMART" id="SM00184">
    <property type="entry name" value="RING"/>
    <property type="match status" value="1"/>
</dbReference>
<keyword evidence="1" id="KW-0479">Metal-binding</keyword>
<reference evidence="3" key="1">
    <citation type="submission" date="2023-06" db="EMBL/GenBank/DDBJ databases">
        <authorList>
            <person name="Kurt Z."/>
        </authorList>
    </citation>
    <scope>NUCLEOTIDE SEQUENCE</scope>
</reference>
<dbReference type="Pfam" id="PF13639">
    <property type="entry name" value="zf-RING_2"/>
    <property type="match status" value="1"/>
</dbReference>
<evidence type="ECO:0000313" key="5">
    <source>
        <dbReference type="Proteomes" id="UP001642409"/>
    </source>
</evidence>
<dbReference type="InterPro" id="IPR037274">
    <property type="entry name" value="Znf_CHY_sf"/>
</dbReference>